<dbReference type="Pfam" id="PF04628">
    <property type="entry name" value="Sedlin_N"/>
    <property type="match status" value="1"/>
</dbReference>
<evidence type="ECO:0000313" key="1">
    <source>
        <dbReference type="EMBL" id="KAG7336512.1"/>
    </source>
</evidence>
<keyword evidence="3" id="KW-1185">Reference proteome</keyword>
<dbReference type="OrthoDB" id="10258445at2759"/>
<proteinExistence type="predicted"/>
<organism evidence="2 3">
    <name type="scientific">Nitzschia inconspicua</name>
    <dbReference type="NCBI Taxonomy" id="303405"/>
    <lineage>
        <taxon>Eukaryota</taxon>
        <taxon>Sar</taxon>
        <taxon>Stramenopiles</taxon>
        <taxon>Ochrophyta</taxon>
        <taxon>Bacillariophyta</taxon>
        <taxon>Bacillariophyceae</taxon>
        <taxon>Bacillariophycidae</taxon>
        <taxon>Bacillariales</taxon>
        <taxon>Bacillariaceae</taxon>
        <taxon>Nitzschia</taxon>
    </lineage>
</organism>
<dbReference type="GO" id="GO:0005737">
    <property type="term" value="C:cytoplasm"/>
    <property type="evidence" value="ECO:0007669"/>
    <property type="project" value="GOC"/>
</dbReference>
<evidence type="ECO:0000313" key="3">
    <source>
        <dbReference type="Proteomes" id="UP000693970"/>
    </source>
</evidence>
<sequence length="188" mass="21064">MAAVSLAIVGKSNQPLYLREFVPEVGAFPDESVLFGLSQSLPPLPPPSTFRNGIFQCSLKQEFLLHAALDRFEELSGPPPGYGWRNRPGADGMFMGLLGVVDELRIYGYCTTTKIKFFLIVDDEALSKQQQKNADEDIKNLLKSLHQLYVEDLLNPFKSLDDLTVLSKRFEAQLMNYIAAFNQSEGMI</sequence>
<dbReference type="PANTHER" id="PTHR12403">
    <property type="entry name" value="TRAFFICKING PROTEIN PARTICLE COMPLEX SUBUNIT 2"/>
    <property type="match status" value="1"/>
</dbReference>
<dbReference type="EMBL" id="JAGRRH010000005">
    <property type="protein sequence ID" value="KAG7370037.1"/>
    <property type="molecule type" value="Genomic_DNA"/>
</dbReference>
<dbReference type="Proteomes" id="UP000693970">
    <property type="component" value="Unassembled WGS sequence"/>
</dbReference>
<evidence type="ECO:0008006" key="4">
    <source>
        <dbReference type="Google" id="ProtNLM"/>
    </source>
</evidence>
<dbReference type="GO" id="GO:0006888">
    <property type="term" value="P:endoplasmic reticulum to Golgi vesicle-mediated transport"/>
    <property type="evidence" value="ECO:0007669"/>
    <property type="project" value="InterPro"/>
</dbReference>
<dbReference type="InterPro" id="IPR006722">
    <property type="entry name" value="Sedlin"/>
</dbReference>
<reference evidence="2" key="2">
    <citation type="submission" date="2021-04" db="EMBL/GenBank/DDBJ databases">
        <authorList>
            <person name="Podell S."/>
        </authorList>
    </citation>
    <scope>NUCLEOTIDE SEQUENCE</scope>
    <source>
        <strain evidence="2">Hildebrandi</strain>
    </source>
</reference>
<dbReference type="AlphaFoldDB" id="A0A9K3LXC3"/>
<dbReference type="EMBL" id="JAGRRH010000121">
    <property type="protein sequence ID" value="KAG7336512.1"/>
    <property type="molecule type" value="Genomic_DNA"/>
</dbReference>
<accession>A0A9K3LXC3</accession>
<evidence type="ECO:0000313" key="2">
    <source>
        <dbReference type="EMBL" id="KAG7370037.1"/>
    </source>
</evidence>
<gene>
    <name evidence="2" type="ORF">IV203_027783</name>
    <name evidence="1" type="ORF">IV203_038857</name>
</gene>
<comment type="caution">
    <text evidence="2">The sequence shown here is derived from an EMBL/GenBank/DDBJ whole genome shotgun (WGS) entry which is preliminary data.</text>
</comment>
<reference evidence="2" key="1">
    <citation type="journal article" date="2021" name="Sci. Rep.">
        <title>Diploid genomic architecture of Nitzschia inconspicua, an elite biomass production diatom.</title>
        <authorList>
            <person name="Oliver A."/>
            <person name="Podell S."/>
            <person name="Pinowska A."/>
            <person name="Traller J.C."/>
            <person name="Smith S.R."/>
            <person name="McClure R."/>
            <person name="Beliaev A."/>
            <person name="Bohutskyi P."/>
            <person name="Hill E.A."/>
            <person name="Rabines A."/>
            <person name="Zheng H."/>
            <person name="Allen L.Z."/>
            <person name="Kuo A."/>
            <person name="Grigoriev I.V."/>
            <person name="Allen A.E."/>
            <person name="Hazlebeck D."/>
            <person name="Allen E.E."/>
        </authorList>
    </citation>
    <scope>NUCLEOTIDE SEQUENCE</scope>
    <source>
        <strain evidence="2">Hildebrandi</strain>
    </source>
</reference>
<name>A0A9K3LXC3_9STRA</name>
<protein>
    <recommendedName>
        <fullName evidence="4">Trafficking protein particle complex subunit</fullName>
    </recommendedName>
</protein>